<sequence>MSQNSSEGRSYLSPVSVHSPRHNAGNLTGYPRKVKDLAADFHNCIMKWEALNTKGMDIVTKIANVKIEKVYDAQQDVESGQNIAALPQELNPLCDKLAEIIEAMVSEVCLIHLIVRHSQ</sequence>
<name>A0AAV4EVI9_9GAST</name>
<dbReference type="PRINTS" id="PR02040">
    <property type="entry name" value="CDK2IP"/>
</dbReference>
<dbReference type="GO" id="GO:0016301">
    <property type="term" value="F:kinase activity"/>
    <property type="evidence" value="ECO:0007669"/>
    <property type="project" value="UniProtKB-KW"/>
</dbReference>
<feature type="region of interest" description="Disordered" evidence="1">
    <location>
        <begin position="1"/>
        <end position="29"/>
    </location>
</feature>
<organism evidence="2 3">
    <name type="scientific">Elysia marginata</name>
    <dbReference type="NCBI Taxonomy" id="1093978"/>
    <lineage>
        <taxon>Eukaryota</taxon>
        <taxon>Metazoa</taxon>
        <taxon>Spiralia</taxon>
        <taxon>Lophotrochozoa</taxon>
        <taxon>Mollusca</taxon>
        <taxon>Gastropoda</taxon>
        <taxon>Heterobranchia</taxon>
        <taxon>Euthyneura</taxon>
        <taxon>Panpulmonata</taxon>
        <taxon>Sacoglossa</taxon>
        <taxon>Placobranchoidea</taxon>
        <taxon>Plakobranchidae</taxon>
        <taxon>Elysia</taxon>
    </lineage>
</organism>
<accession>A0AAV4EVI9</accession>
<protein>
    <submittedName>
        <fullName evidence="2">Cyclin-dependent kinase 2-interacting protein-like</fullName>
    </submittedName>
</protein>
<evidence type="ECO:0000256" key="1">
    <source>
        <dbReference type="SAM" id="MobiDB-lite"/>
    </source>
</evidence>
<keyword evidence="3" id="KW-1185">Reference proteome</keyword>
<dbReference type="Proteomes" id="UP000762676">
    <property type="component" value="Unassembled WGS sequence"/>
</dbReference>
<keyword evidence="2" id="KW-0418">Kinase</keyword>
<reference evidence="2 3" key="1">
    <citation type="journal article" date="2021" name="Elife">
        <title>Chloroplast acquisition without the gene transfer in kleptoplastic sea slugs, Plakobranchus ocellatus.</title>
        <authorList>
            <person name="Maeda T."/>
            <person name="Takahashi S."/>
            <person name="Yoshida T."/>
            <person name="Shimamura S."/>
            <person name="Takaki Y."/>
            <person name="Nagai Y."/>
            <person name="Toyoda A."/>
            <person name="Suzuki Y."/>
            <person name="Arimoto A."/>
            <person name="Ishii H."/>
            <person name="Satoh N."/>
            <person name="Nishiyama T."/>
            <person name="Hasebe M."/>
            <person name="Maruyama T."/>
            <person name="Minagawa J."/>
            <person name="Obokata J."/>
            <person name="Shigenobu S."/>
        </authorList>
    </citation>
    <scope>NUCLEOTIDE SEQUENCE [LARGE SCALE GENOMIC DNA]</scope>
</reference>
<dbReference type="EMBL" id="BMAT01003918">
    <property type="protein sequence ID" value="GFR64892.1"/>
    <property type="molecule type" value="Genomic_DNA"/>
</dbReference>
<evidence type="ECO:0000313" key="3">
    <source>
        <dbReference type="Proteomes" id="UP000762676"/>
    </source>
</evidence>
<comment type="caution">
    <text evidence="2">The sequence shown here is derived from an EMBL/GenBank/DDBJ whole genome shotgun (WGS) entry which is preliminary data.</text>
</comment>
<proteinExistence type="predicted"/>
<dbReference type="AlphaFoldDB" id="A0AAV4EVI9"/>
<evidence type="ECO:0000313" key="2">
    <source>
        <dbReference type="EMBL" id="GFR64892.1"/>
    </source>
</evidence>
<gene>
    <name evidence="2" type="ORF">ElyMa_001934500</name>
</gene>
<keyword evidence="2" id="KW-0808">Transferase</keyword>
<dbReference type="InterPro" id="IPR023250">
    <property type="entry name" value="Cyclin-dep_Kinase_2_interact"/>
</dbReference>